<organism evidence="1 2">
    <name type="scientific">Kingdonia uniflora</name>
    <dbReference type="NCBI Taxonomy" id="39325"/>
    <lineage>
        <taxon>Eukaryota</taxon>
        <taxon>Viridiplantae</taxon>
        <taxon>Streptophyta</taxon>
        <taxon>Embryophyta</taxon>
        <taxon>Tracheophyta</taxon>
        <taxon>Spermatophyta</taxon>
        <taxon>Magnoliopsida</taxon>
        <taxon>Ranunculales</taxon>
        <taxon>Circaeasteraceae</taxon>
        <taxon>Kingdonia</taxon>
    </lineage>
</organism>
<comment type="caution">
    <text evidence="1">The sequence shown here is derived from an EMBL/GenBank/DDBJ whole genome shotgun (WGS) entry which is preliminary data.</text>
</comment>
<gene>
    <name evidence="1" type="ORF">GIB67_028880</name>
</gene>
<name>A0A7J7LTA2_9MAGN</name>
<sequence length="224" mass="25224">ALELDLSKMGCYSFGMGFSVSTKELKVSKHLVAFTSVVISTSCGIPDFRGPKGVWTLQYEGKGVPGESLPFHRAMPSLTHIALVELEKAGFLPREARNEDCYSRQGTISAKKLPSTCFSAPKALYNYLKQDVEKYCNPRRYLTMISVALYMNICVHKDGLQLPISIEYEVLLARQFYFKYTTPDQTRYEMLRTITPLPTEHWPFINKGNGNDISCPSPHTPKAP</sequence>
<dbReference type="Proteomes" id="UP000541444">
    <property type="component" value="Unassembled WGS sequence"/>
</dbReference>
<dbReference type="PANTHER" id="PTHR34049:SF2">
    <property type="entry name" value="F-BOX DOMAIN CONTAINING PROTEIN, EXPRESSED"/>
    <property type="match status" value="1"/>
</dbReference>
<dbReference type="OrthoDB" id="424302at2759"/>
<dbReference type="InterPro" id="IPR045286">
    <property type="entry name" value="FBS1-like"/>
</dbReference>
<keyword evidence="2" id="KW-1185">Reference proteome</keyword>
<dbReference type="AlphaFoldDB" id="A0A7J7LTA2"/>
<dbReference type="SUPFAM" id="SSF52467">
    <property type="entry name" value="DHS-like NAD/FAD-binding domain"/>
    <property type="match status" value="1"/>
</dbReference>
<proteinExistence type="predicted"/>
<protein>
    <submittedName>
        <fullName evidence="1">Uncharacterized protein</fullName>
    </submittedName>
</protein>
<reference evidence="1 2" key="1">
    <citation type="journal article" date="2020" name="IScience">
        <title>Genome Sequencing of the Endangered Kingdonia uniflora (Circaeasteraceae, Ranunculales) Reveals Potential Mechanisms of Evolutionary Specialization.</title>
        <authorList>
            <person name="Sun Y."/>
            <person name="Deng T."/>
            <person name="Zhang A."/>
            <person name="Moore M.J."/>
            <person name="Landis J.B."/>
            <person name="Lin N."/>
            <person name="Zhang H."/>
            <person name="Zhang X."/>
            <person name="Huang J."/>
            <person name="Zhang X."/>
            <person name="Sun H."/>
            <person name="Wang H."/>
        </authorList>
    </citation>
    <scope>NUCLEOTIDE SEQUENCE [LARGE SCALE GENOMIC DNA]</scope>
    <source>
        <strain evidence="1">TB1705</strain>
        <tissue evidence="1">Leaf</tissue>
    </source>
</reference>
<accession>A0A7J7LTA2</accession>
<evidence type="ECO:0000313" key="1">
    <source>
        <dbReference type="EMBL" id="KAF6145885.1"/>
    </source>
</evidence>
<dbReference type="PANTHER" id="PTHR34049">
    <property type="entry name" value="F-BOX PROTEIN SKIP27"/>
    <property type="match status" value="1"/>
</dbReference>
<dbReference type="EMBL" id="JACGCM010002027">
    <property type="protein sequence ID" value="KAF6145885.1"/>
    <property type="molecule type" value="Genomic_DNA"/>
</dbReference>
<evidence type="ECO:0000313" key="2">
    <source>
        <dbReference type="Proteomes" id="UP000541444"/>
    </source>
</evidence>
<feature type="non-terminal residue" evidence="1">
    <location>
        <position position="1"/>
    </location>
</feature>
<dbReference type="InterPro" id="IPR029035">
    <property type="entry name" value="DHS-like_NAD/FAD-binding_dom"/>
</dbReference>
<dbReference type="Gene3D" id="3.40.50.1220">
    <property type="entry name" value="TPP-binding domain"/>
    <property type="match status" value="1"/>
</dbReference>